<accession>A0AA35TK27</accession>
<feature type="compositionally biased region" description="Gly residues" evidence="7">
    <location>
        <begin position="1119"/>
        <end position="1130"/>
    </location>
</feature>
<evidence type="ECO:0000256" key="2">
    <source>
        <dbReference type="ARBA" id="ARBA00010170"/>
    </source>
</evidence>
<dbReference type="AlphaFoldDB" id="A0AA35TK27"/>
<evidence type="ECO:0000256" key="3">
    <source>
        <dbReference type="ARBA" id="ARBA00022692"/>
    </source>
</evidence>
<evidence type="ECO:0000256" key="5">
    <source>
        <dbReference type="ARBA" id="ARBA00023136"/>
    </source>
</evidence>
<comment type="similarity">
    <text evidence="2 6">Belongs to the pecanex family.</text>
</comment>
<evidence type="ECO:0000256" key="1">
    <source>
        <dbReference type="ARBA" id="ARBA00004141"/>
    </source>
</evidence>
<reference evidence="9" key="1">
    <citation type="submission" date="2023-03" db="EMBL/GenBank/DDBJ databases">
        <authorList>
            <person name="Steffen K."/>
            <person name="Cardenas P."/>
        </authorList>
    </citation>
    <scope>NUCLEOTIDE SEQUENCE</scope>
</reference>
<evidence type="ECO:0000313" key="10">
    <source>
        <dbReference type="Proteomes" id="UP001174909"/>
    </source>
</evidence>
<evidence type="ECO:0000256" key="4">
    <source>
        <dbReference type="ARBA" id="ARBA00022989"/>
    </source>
</evidence>
<keyword evidence="4 6" id="KW-1133">Transmembrane helix</keyword>
<feature type="domain" description="Pecanex C-terminal" evidence="8">
    <location>
        <begin position="814"/>
        <end position="1040"/>
    </location>
</feature>
<feature type="transmembrane region" description="Helical" evidence="6">
    <location>
        <begin position="145"/>
        <end position="171"/>
    </location>
</feature>
<organism evidence="9 10">
    <name type="scientific">Geodia barretti</name>
    <name type="common">Barrett's horny sponge</name>
    <dbReference type="NCBI Taxonomy" id="519541"/>
    <lineage>
        <taxon>Eukaryota</taxon>
        <taxon>Metazoa</taxon>
        <taxon>Porifera</taxon>
        <taxon>Demospongiae</taxon>
        <taxon>Heteroscleromorpha</taxon>
        <taxon>Tetractinellida</taxon>
        <taxon>Astrophorina</taxon>
        <taxon>Geodiidae</taxon>
        <taxon>Geodia</taxon>
    </lineage>
</organism>
<feature type="transmembrane region" description="Helical" evidence="6">
    <location>
        <begin position="113"/>
        <end position="138"/>
    </location>
</feature>
<feature type="transmembrane region" description="Helical" evidence="6">
    <location>
        <begin position="76"/>
        <end position="93"/>
    </location>
</feature>
<feature type="transmembrane region" description="Helical" evidence="6">
    <location>
        <begin position="515"/>
        <end position="543"/>
    </location>
</feature>
<gene>
    <name evidence="9" type="ORF">GBAR_LOCUS26692</name>
</gene>
<feature type="transmembrane region" description="Helical" evidence="6">
    <location>
        <begin position="297"/>
        <end position="317"/>
    </location>
</feature>
<dbReference type="Proteomes" id="UP001174909">
    <property type="component" value="Unassembled WGS sequence"/>
</dbReference>
<feature type="transmembrane region" description="Helical" evidence="6">
    <location>
        <begin position="439"/>
        <end position="457"/>
    </location>
</feature>
<evidence type="ECO:0000313" key="9">
    <source>
        <dbReference type="EMBL" id="CAI8048366.1"/>
    </source>
</evidence>
<dbReference type="Pfam" id="PF05041">
    <property type="entry name" value="Pecanex_C"/>
    <property type="match status" value="1"/>
</dbReference>
<keyword evidence="3 6" id="KW-0812">Transmembrane</keyword>
<dbReference type="GO" id="GO:0016020">
    <property type="term" value="C:membrane"/>
    <property type="evidence" value="ECO:0007669"/>
    <property type="project" value="UniProtKB-SubCell"/>
</dbReference>
<sequence>MDRNVTVLEMVVTVVLAVLVCIVAGLLLATGFYRDFWIFWFCFVVATAHFSLVKSVHGDPASPIPGQNRITAASRAFYFVLVGVVGFCINVALEQIDSFPPLCAYGFNLNNPSVFSFVRDGLFILILFFPLLFAWGLLPQADTFIIYLAEQIDMHIFGGTAATGLVCAFYALGRSILATAVLWCLGFAAFYNLGEKRNSNGDTVRYTCADLDTDPNDPRGQCEITDRVALSFFCGALVAVSYCLSRSTSNHEYIWDMLTRLLNKKMREKQQSSPDNVSDPLGEIYFQTLWRRLLTDLLVAMFTFVAVTALNVTSVFCRSEIPAYIIYSLTCVTGVVNHYIIPHVRKEMPWLCCAEPIVKASEWDCYEVQEHPRVTVIERFLQLSLYVEKNILYPLSFLFALNLSALHYQTRFGEFGAALVLTVAGMKLFRSSFTELSRQYLVFIFTLFFFNFDYRHLSEGLPLDYLIIGILFSKFYDLLLKMYFIFIYIAPWQISWSSPGHIIAQPLLVPHAPNIFFQTLIASIVGCPINPVVASTFFTLSYARPVKYWEKDYNTRRSDSSNTRLDSQLEGSLRNPNPDQLDSLFYEHLTWVLQKSLCGDLLLGRWGRVTSGDFFILTSDRLNALVHIIEIGNGFVTFQLRGLEFRGTYCHQREVEAITESITDDVGCCCCEPGHLPFFLSCNKAMSSRWLAWEVVSSCYTLHGYSIAENQAHLVFNTFDYKRGYITYYCKSIIFLLVRSPRLASLLANQGIRDALSRLHNTSYVDQDALFDETRNCDYSHSLGGVSRERFIVYYLTFIRECVTQQGLHMDLDQADSFLVTLCFAFTLLGRRMFFQHAQSGSSRRGDNFMNGLYRMFLGDARPNHPGDEWVFQDVDSIQDIIIPAARIALKVHQDNFAFSEEYETAHGVYEAIQDVMNNHVVTHENDRTWRNAVVTNKPSLLALRYQRTEESYIYPYKLIRLTSKFIKFRVIKVNRECVRALWTSQRQELIFLRNSDSERGSIQNHKPTLRNMINSSMDLPIGYPIYVSPLHTSYLDRHETYNKTLFGRATDPLWLAQGARVVRKLCDTCAKHYQGSLAGKPTQGTANPTDGGEEGGREGRMGAEDRSVSVDSLTGLQYGRGGAEGGARGGAEPYQDPFPDSDSDSDEQLWRPMWVSKQVVITDEGEIFENINPDWLTWPDPKLAAKAEKSHWRSWRPQKGMEGEVVHEWRPFHKETAKRSHIDKVLVLVRMADDYYVLTREQGIKEV</sequence>
<feature type="compositionally biased region" description="Basic and acidic residues" evidence="7">
    <location>
        <begin position="1095"/>
        <end position="1109"/>
    </location>
</feature>
<evidence type="ECO:0000259" key="8">
    <source>
        <dbReference type="Pfam" id="PF05041"/>
    </source>
</evidence>
<dbReference type="PANTHER" id="PTHR12372">
    <property type="entry name" value="PECANEX"/>
    <property type="match status" value="1"/>
</dbReference>
<keyword evidence="5 6" id="KW-0472">Membrane</keyword>
<proteinExistence type="inferred from homology"/>
<comment type="caution">
    <text evidence="9">The sequence shown here is derived from an EMBL/GenBank/DDBJ whole genome shotgun (WGS) entry which is preliminary data.</text>
</comment>
<keyword evidence="10" id="KW-1185">Reference proteome</keyword>
<dbReference type="EMBL" id="CASHTH010003726">
    <property type="protein sequence ID" value="CAI8048366.1"/>
    <property type="molecule type" value="Genomic_DNA"/>
</dbReference>
<feature type="transmembrane region" description="Helical" evidence="6">
    <location>
        <begin position="7"/>
        <end position="30"/>
    </location>
</feature>
<dbReference type="PANTHER" id="PTHR12372:SF7">
    <property type="entry name" value="PROTEIN PECANEX"/>
    <property type="match status" value="1"/>
</dbReference>
<feature type="region of interest" description="Disordered" evidence="7">
    <location>
        <begin position="1077"/>
        <end position="1148"/>
    </location>
</feature>
<feature type="transmembrane region" description="Helical" evidence="6">
    <location>
        <begin position="177"/>
        <end position="194"/>
    </location>
</feature>
<evidence type="ECO:0000256" key="6">
    <source>
        <dbReference type="RuleBase" id="RU367089"/>
    </source>
</evidence>
<dbReference type="InterPro" id="IPR007735">
    <property type="entry name" value="Pecanex_C"/>
</dbReference>
<evidence type="ECO:0000256" key="7">
    <source>
        <dbReference type="SAM" id="MobiDB-lite"/>
    </source>
</evidence>
<comment type="subcellular location">
    <subcellularLocation>
        <location evidence="1 6">Membrane</location>
        <topology evidence="1 6">Multi-pass membrane protein</topology>
    </subcellularLocation>
</comment>
<feature type="transmembrane region" description="Helical" evidence="6">
    <location>
        <begin position="324"/>
        <end position="341"/>
    </location>
</feature>
<dbReference type="InterPro" id="IPR039797">
    <property type="entry name" value="Pecanex"/>
</dbReference>
<protein>
    <recommendedName>
        <fullName evidence="6">Pecanex-like protein</fullName>
    </recommendedName>
</protein>
<name>A0AA35TK27_GEOBA</name>
<feature type="transmembrane region" description="Helical" evidence="6">
    <location>
        <begin position="36"/>
        <end position="56"/>
    </location>
</feature>